<evidence type="ECO:0000313" key="4">
    <source>
        <dbReference type="Proteomes" id="UP000006103"/>
    </source>
</evidence>
<dbReference type="RefSeq" id="WP_012622279.1">
    <property type="nucleotide sequence ID" value="NC_011859.1"/>
</dbReference>
<evidence type="ECO:0000313" key="3">
    <source>
        <dbReference type="EMBL" id="ACL34799.1"/>
    </source>
</evidence>
<feature type="region of interest" description="Disordered" evidence="2">
    <location>
        <begin position="32"/>
        <end position="66"/>
    </location>
</feature>
<dbReference type="PROSITE" id="PS51257">
    <property type="entry name" value="PROKAR_LIPOPROTEIN"/>
    <property type="match status" value="1"/>
</dbReference>
<keyword evidence="4" id="KW-1185">Reference proteome</keyword>
<dbReference type="AlphaFoldDB" id="B8F1N6"/>
<dbReference type="InterPro" id="IPR008421">
    <property type="entry name" value="Borrelia_lipoprotein_PFam54/60"/>
</dbReference>
<dbReference type="Proteomes" id="UP000006103">
    <property type="component" value="Plasmid PBr_lp54"/>
</dbReference>
<dbReference type="NCBIfam" id="NF033728">
    <property type="entry name" value="borfam54_1"/>
    <property type="match status" value="1"/>
</dbReference>
<evidence type="ECO:0000256" key="2">
    <source>
        <dbReference type="SAM" id="MobiDB-lite"/>
    </source>
</evidence>
<proteinExistence type="predicted"/>
<dbReference type="Gene3D" id="1.10.3160.10">
    <property type="entry name" value="Bbcrasp-1"/>
    <property type="match status" value="1"/>
</dbReference>
<feature type="compositionally biased region" description="Basic residues" evidence="2">
    <location>
        <begin position="53"/>
        <end position="65"/>
    </location>
</feature>
<protein>
    <submittedName>
        <fullName evidence="3">Antigen, P35</fullName>
    </submittedName>
</protein>
<feature type="coiled-coil region" evidence="1">
    <location>
        <begin position="89"/>
        <end position="123"/>
    </location>
</feature>
<dbReference type="EMBL" id="CP001308">
    <property type="protein sequence ID" value="ACL34799.1"/>
    <property type="molecule type" value="Genomic_DNA"/>
</dbReference>
<evidence type="ECO:0000256" key="1">
    <source>
        <dbReference type="SAM" id="Coils"/>
    </source>
</evidence>
<reference evidence="3 4" key="1">
    <citation type="journal article" date="2011" name="J. Bacteriol.">
        <title>Whole-genome sequences of two Borrelia afzelii and two Borrelia garinii Lyme disease agent isolates.</title>
        <authorList>
            <person name="Casjens S.R."/>
            <person name="Mongodin E.F."/>
            <person name="Qiu W.-G."/>
            <person name="Dunn J.J."/>
            <person name="Luft B.J."/>
            <person name="Fraser-Liggett C.M."/>
            <person name="Schutzer S.E."/>
        </authorList>
    </citation>
    <scope>NUCLEOTIDE SEQUENCE [LARGE SCALE GENOMIC DNA]</scope>
    <source>
        <strain evidence="3 4">PBr</strain>
    </source>
</reference>
<name>B8F1N6_BORGR</name>
<dbReference type="NCBIfam" id="NF033730">
    <property type="entry name" value="borfam54_3"/>
    <property type="match status" value="1"/>
</dbReference>
<sequence>MKKNKLIAIFLLHILTGLILLSCSLEVNQDDNQEKQNKKAKTKISKNENNSSKMKKLSKNAKNKKTKDNLLGAINNVGNLPRAASAAALRQLNNALAQPNNALAQLNNALAQPNNALAQLNNALAQPNNANALNQIADPEVIELIQKILERSEDIVQISETDFNRGEPDDQFEMRADIFSQIFFNADSIVTFDDNEYLNERRILYTSLNFNEDTILNLGRILSKLSKDPNYRSLVKETLINRGFSIQLAIEEISLKILNVRDKLQHLNKPNLRTLYYDFNQLIPLKEKWLEDVDDIIRNYNADPELRNDISKLNAYIMAKNSREQFSNIHNIILNLMNTTTNILTPIQ</sequence>
<accession>B8F1N6</accession>
<dbReference type="NCBIfam" id="NF033729">
    <property type="entry name" value="borfam54_2"/>
    <property type="match status" value="1"/>
</dbReference>
<geneLocation type="plasmid" evidence="3 4">
    <name>PBr_lp54</name>
</geneLocation>
<keyword evidence="3" id="KW-0614">Plasmid</keyword>
<keyword evidence="1" id="KW-0175">Coiled coil</keyword>
<dbReference type="Pfam" id="PF05714">
    <property type="entry name" value="PFam54_60"/>
    <property type="match status" value="1"/>
</dbReference>
<organism evidence="3 4">
    <name type="scientific">Borreliella garinii PBr</name>
    <dbReference type="NCBI Taxonomy" id="498743"/>
    <lineage>
        <taxon>Bacteria</taxon>
        <taxon>Pseudomonadati</taxon>
        <taxon>Spirochaetota</taxon>
        <taxon>Spirochaetia</taxon>
        <taxon>Spirochaetales</taxon>
        <taxon>Borreliaceae</taxon>
        <taxon>Borreliella</taxon>
    </lineage>
</organism>
<gene>
    <name evidence="3" type="ORF">BGAPBR_A0063</name>
</gene>